<organism evidence="1 2">
    <name type="scientific">Eumeta variegata</name>
    <name type="common">Bagworm moth</name>
    <name type="synonym">Eumeta japonica</name>
    <dbReference type="NCBI Taxonomy" id="151549"/>
    <lineage>
        <taxon>Eukaryota</taxon>
        <taxon>Metazoa</taxon>
        <taxon>Ecdysozoa</taxon>
        <taxon>Arthropoda</taxon>
        <taxon>Hexapoda</taxon>
        <taxon>Insecta</taxon>
        <taxon>Pterygota</taxon>
        <taxon>Neoptera</taxon>
        <taxon>Endopterygota</taxon>
        <taxon>Lepidoptera</taxon>
        <taxon>Glossata</taxon>
        <taxon>Ditrysia</taxon>
        <taxon>Tineoidea</taxon>
        <taxon>Psychidae</taxon>
        <taxon>Oiketicinae</taxon>
        <taxon>Eumeta</taxon>
    </lineage>
</organism>
<comment type="caution">
    <text evidence="1">The sequence shown here is derived from an EMBL/GenBank/DDBJ whole genome shotgun (WGS) entry which is preliminary data.</text>
</comment>
<proteinExistence type="predicted"/>
<name>A0A4C1ZZF1_EUMVA</name>
<evidence type="ECO:0000313" key="1">
    <source>
        <dbReference type="EMBL" id="GBP92872.1"/>
    </source>
</evidence>
<sequence>MPDEDIPFCLQNATAPPRRRTGLTARAPLEKHSTALLRARGGRKIKFRQRRSLSRRVINGAHLSNLHPDIGQSINQFETRRNCLSAKYVSRAASGATVG</sequence>
<dbReference type="Proteomes" id="UP000299102">
    <property type="component" value="Unassembled WGS sequence"/>
</dbReference>
<protein>
    <submittedName>
        <fullName evidence="1">Uncharacterized protein</fullName>
    </submittedName>
</protein>
<accession>A0A4C1ZZF1</accession>
<keyword evidence="2" id="KW-1185">Reference proteome</keyword>
<evidence type="ECO:0000313" key="2">
    <source>
        <dbReference type="Proteomes" id="UP000299102"/>
    </source>
</evidence>
<reference evidence="1 2" key="1">
    <citation type="journal article" date="2019" name="Commun. Biol.">
        <title>The bagworm genome reveals a unique fibroin gene that provides high tensile strength.</title>
        <authorList>
            <person name="Kono N."/>
            <person name="Nakamura H."/>
            <person name="Ohtoshi R."/>
            <person name="Tomita M."/>
            <person name="Numata K."/>
            <person name="Arakawa K."/>
        </authorList>
    </citation>
    <scope>NUCLEOTIDE SEQUENCE [LARGE SCALE GENOMIC DNA]</scope>
</reference>
<gene>
    <name evidence="1" type="ORF">EVAR_54891_1</name>
</gene>
<dbReference type="AlphaFoldDB" id="A0A4C1ZZF1"/>
<dbReference type="EMBL" id="BGZK01002316">
    <property type="protein sequence ID" value="GBP92872.1"/>
    <property type="molecule type" value="Genomic_DNA"/>
</dbReference>